<proteinExistence type="predicted"/>
<organism evidence="1 2">
    <name type="scientific">Mycena pura</name>
    <dbReference type="NCBI Taxonomy" id="153505"/>
    <lineage>
        <taxon>Eukaryota</taxon>
        <taxon>Fungi</taxon>
        <taxon>Dikarya</taxon>
        <taxon>Basidiomycota</taxon>
        <taxon>Agaricomycotina</taxon>
        <taxon>Agaricomycetes</taxon>
        <taxon>Agaricomycetidae</taxon>
        <taxon>Agaricales</taxon>
        <taxon>Marasmiineae</taxon>
        <taxon>Mycenaceae</taxon>
        <taxon>Mycena</taxon>
    </lineage>
</organism>
<evidence type="ECO:0000313" key="2">
    <source>
        <dbReference type="Proteomes" id="UP001219525"/>
    </source>
</evidence>
<protein>
    <submittedName>
        <fullName evidence="1">Uncharacterized protein</fullName>
    </submittedName>
</protein>
<dbReference type="AlphaFoldDB" id="A0AAD6V5J8"/>
<keyword evidence="2" id="KW-1185">Reference proteome</keyword>
<gene>
    <name evidence="1" type="ORF">GGX14DRAFT_399058</name>
</gene>
<accession>A0AAD6V5J8</accession>
<reference evidence="1" key="1">
    <citation type="submission" date="2023-03" db="EMBL/GenBank/DDBJ databases">
        <title>Massive genome expansion in bonnet fungi (Mycena s.s.) driven by repeated elements and novel gene families across ecological guilds.</title>
        <authorList>
            <consortium name="Lawrence Berkeley National Laboratory"/>
            <person name="Harder C.B."/>
            <person name="Miyauchi S."/>
            <person name="Viragh M."/>
            <person name="Kuo A."/>
            <person name="Thoen E."/>
            <person name="Andreopoulos B."/>
            <person name="Lu D."/>
            <person name="Skrede I."/>
            <person name="Drula E."/>
            <person name="Henrissat B."/>
            <person name="Morin E."/>
            <person name="Kohler A."/>
            <person name="Barry K."/>
            <person name="LaButti K."/>
            <person name="Morin E."/>
            <person name="Salamov A."/>
            <person name="Lipzen A."/>
            <person name="Mereny Z."/>
            <person name="Hegedus B."/>
            <person name="Baldrian P."/>
            <person name="Stursova M."/>
            <person name="Weitz H."/>
            <person name="Taylor A."/>
            <person name="Grigoriev I.V."/>
            <person name="Nagy L.G."/>
            <person name="Martin F."/>
            <person name="Kauserud H."/>
        </authorList>
    </citation>
    <scope>NUCLEOTIDE SEQUENCE</scope>
    <source>
        <strain evidence="1">9144</strain>
    </source>
</reference>
<name>A0AAD6V5J8_9AGAR</name>
<dbReference type="Proteomes" id="UP001219525">
    <property type="component" value="Unassembled WGS sequence"/>
</dbReference>
<dbReference type="EMBL" id="JARJCW010000052">
    <property type="protein sequence ID" value="KAJ7203090.1"/>
    <property type="molecule type" value="Genomic_DNA"/>
</dbReference>
<sequence length="157" mass="16721">MSTATQYKLYVPPVPSMIVQYPPQHPYGESAATTTLPPISVAYGPYQQQPAQTQQHTTYTASQLATPVKTQQHSTVLAALQINLPALPVSHSTVSFSLACAPLCGLLAIAMQFAATGTDRRFIPDSQSDILCESIADKPVRVQPGTEAAHNSISGTK</sequence>
<comment type="caution">
    <text evidence="1">The sequence shown here is derived from an EMBL/GenBank/DDBJ whole genome shotgun (WGS) entry which is preliminary data.</text>
</comment>
<evidence type="ECO:0000313" key="1">
    <source>
        <dbReference type="EMBL" id="KAJ7203090.1"/>
    </source>
</evidence>